<accession>A0ABR6MMN8</accession>
<evidence type="ECO:0000313" key="1">
    <source>
        <dbReference type="EMBL" id="MBB5293208.1"/>
    </source>
</evidence>
<name>A0ABR6MMN8_9DEIO</name>
<evidence type="ECO:0000313" key="2">
    <source>
        <dbReference type="Proteomes" id="UP000536909"/>
    </source>
</evidence>
<gene>
    <name evidence="1" type="ORF">HNQ10_000021</name>
</gene>
<protein>
    <submittedName>
        <fullName evidence="1">Uncharacterized protein</fullName>
    </submittedName>
</protein>
<sequence length="57" mass="6258">MTLELLAANLDLQARADRLAALEPEALRREGLRAARDRDVDALWRRTSSRAGAGARA</sequence>
<reference evidence="1 2" key="1">
    <citation type="submission" date="2020-08" db="EMBL/GenBank/DDBJ databases">
        <title>Genomic Encyclopedia of Type Strains, Phase IV (KMG-IV): sequencing the most valuable type-strain genomes for metagenomic binning, comparative biology and taxonomic classification.</title>
        <authorList>
            <person name="Goeker M."/>
        </authorList>
    </citation>
    <scope>NUCLEOTIDE SEQUENCE [LARGE SCALE GENOMIC DNA]</scope>
    <source>
        <strain evidence="1 2">DSM 105434</strain>
    </source>
</reference>
<organism evidence="1 2">
    <name type="scientific">Deinococcus metallilatus</name>
    <dbReference type="NCBI Taxonomy" id="1211322"/>
    <lineage>
        <taxon>Bacteria</taxon>
        <taxon>Thermotogati</taxon>
        <taxon>Deinococcota</taxon>
        <taxon>Deinococci</taxon>
        <taxon>Deinococcales</taxon>
        <taxon>Deinococcaceae</taxon>
        <taxon>Deinococcus</taxon>
    </lineage>
</organism>
<dbReference type="Proteomes" id="UP000536909">
    <property type="component" value="Unassembled WGS sequence"/>
</dbReference>
<dbReference type="RefSeq" id="WP_164973297.1">
    <property type="nucleotide sequence ID" value="NZ_BSUI01000012.1"/>
</dbReference>
<dbReference type="EMBL" id="JACHFV010000001">
    <property type="protein sequence ID" value="MBB5293208.1"/>
    <property type="molecule type" value="Genomic_DNA"/>
</dbReference>
<proteinExistence type="predicted"/>
<comment type="caution">
    <text evidence="1">The sequence shown here is derived from an EMBL/GenBank/DDBJ whole genome shotgun (WGS) entry which is preliminary data.</text>
</comment>
<keyword evidence="2" id="KW-1185">Reference proteome</keyword>